<accession>D6TSF3</accession>
<feature type="transmembrane region" description="Helical" evidence="7">
    <location>
        <begin position="429"/>
        <end position="454"/>
    </location>
</feature>
<gene>
    <name evidence="10" type="ORF">Krac_4310</name>
</gene>
<feature type="transmembrane region" description="Helical" evidence="7">
    <location>
        <begin position="12"/>
        <end position="32"/>
    </location>
</feature>
<feature type="transmembrane region" description="Helical" evidence="7">
    <location>
        <begin position="326"/>
        <end position="351"/>
    </location>
</feature>
<dbReference type="Pfam" id="PF12704">
    <property type="entry name" value="MacB_PCD"/>
    <property type="match status" value="1"/>
</dbReference>
<comment type="subcellular location">
    <subcellularLocation>
        <location evidence="1">Cell membrane</location>
        <topology evidence="1">Multi-pass membrane protein</topology>
    </subcellularLocation>
</comment>
<keyword evidence="11" id="KW-1185">Reference proteome</keyword>
<proteinExistence type="inferred from homology"/>
<dbReference type="InterPro" id="IPR003838">
    <property type="entry name" value="ABC3_permease_C"/>
</dbReference>
<keyword evidence="2" id="KW-1003">Cell membrane</keyword>
<dbReference type="InParanoid" id="D6TSF3"/>
<dbReference type="EMBL" id="ADVG01000003">
    <property type="protein sequence ID" value="EFH83354.1"/>
    <property type="molecule type" value="Genomic_DNA"/>
</dbReference>
<feature type="domain" description="ABC3 transporter permease C-terminal" evidence="8">
    <location>
        <begin position="330"/>
        <end position="459"/>
    </location>
</feature>
<dbReference type="InterPro" id="IPR025857">
    <property type="entry name" value="MacB_PCD"/>
</dbReference>
<keyword evidence="4 7" id="KW-1133">Transmembrane helix</keyword>
<evidence type="ECO:0000256" key="2">
    <source>
        <dbReference type="ARBA" id="ARBA00022475"/>
    </source>
</evidence>
<feature type="transmembrane region" description="Helical" evidence="7">
    <location>
        <begin position="1022"/>
        <end position="1044"/>
    </location>
</feature>
<organism evidence="10 11">
    <name type="scientific">Ktedonobacter racemifer DSM 44963</name>
    <dbReference type="NCBI Taxonomy" id="485913"/>
    <lineage>
        <taxon>Bacteria</taxon>
        <taxon>Bacillati</taxon>
        <taxon>Chloroflexota</taxon>
        <taxon>Ktedonobacteria</taxon>
        <taxon>Ktedonobacterales</taxon>
        <taxon>Ktedonobacteraceae</taxon>
        <taxon>Ktedonobacter</taxon>
    </lineage>
</organism>
<dbReference type="PANTHER" id="PTHR30572:SF4">
    <property type="entry name" value="ABC TRANSPORTER PERMEASE YTRF"/>
    <property type="match status" value="1"/>
</dbReference>
<feature type="transmembrane region" description="Helical" evidence="7">
    <location>
        <begin position="634"/>
        <end position="660"/>
    </location>
</feature>
<evidence type="ECO:0000259" key="8">
    <source>
        <dbReference type="Pfam" id="PF02687"/>
    </source>
</evidence>
<feature type="transmembrane region" description="Helical" evidence="7">
    <location>
        <begin position="984"/>
        <end position="1010"/>
    </location>
</feature>
<keyword evidence="3 7" id="KW-0812">Transmembrane</keyword>
<dbReference type="Proteomes" id="UP000004508">
    <property type="component" value="Unassembled WGS sequence"/>
</dbReference>
<feature type="transmembrane region" description="Helical" evidence="7">
    <location>
        <begin position="508"/>
        <end position="533"/>
    </location>
</feature>
<dbReference type="STRING" id="485913.Krac_4310"/>
<reference evidence="10 11" key="1">
    <citation type="journal article" date="2011" name="Stand. Genomic Sci.">
        <title>Non-contiguous finished genome sequence and contextual data of the filamentous soil bacterium Ktedonobacter racemifer type strain (SOSP1-21).</title>
        <authorList>
            <person name="Chang Y.J."/>
            <person name="Land M."/>
            <person name="Hauser L."/>
            <person name="Chertkov O."/>
            <person name="Del Rio T.G."/>
            <person name="Nolan M."/>
            <person name="Copeland A."/>
            <person name="Tice H."/>
            <person name="Cheng J.F."/>
            <person name="Lucas S."/>
            <person name="Han C."/>
            <person name="Goodwin L."/>
            <person name="Pitluck S."/>
            <person name="Ivanova N."/>
            <person name="Ovchinikova G."/>
            <person name="Pati A."/>
            <person name="Chen A."/>
            <person name="Palaniappan K."/>
            <person name="Mavromatis K."/>
            <person name="Liolios K."/>
            <person name="Brettin T."/>
            <person name="Fiebig A."/>
            <person name="Rohde M."/>
            <person name="Abt B."/>
            <person name="Goker M."/>
            <person name="Detter J.C."/>
            <person name="Woyke T."/>
            <person name="Bristow J."/>
            <person name="Eisen J.A."/>
            <person name="Markowitz V."/>
            <person name="Hugenholtz P."/>
            <person name="Kyrpides N.C."/>
            <person name="Klenk H.P."/>
            <person name="Lapidus A."/>
        </authorList>
    </citation>
    <scope>NUCLEOTIDE SEQUENCE [LARGE SCALE GENOMIC DNA]</scope>
    <source>
        <strain evidence="11">DSM 44963</strain>
    </source>
</reference>
<dbReference type="PANTHER" id="PTHR30572">
    <property type="entry name" value="MEMBRANE COMPONENT OF TRANSPORTER-RELATED"/>
    <property type="match status" value="1"/>
</dbReference>
<feature type="transmembrane region" description="Helical" evidence="7">
    <location>
        <begin position="581"/>
        <end position="603"/>
    </location>
</feature>
<protein>
    <recommendedName>
        <fullName evidence="12">ABC3 transporter permease protein domain-containing protein</fullName>
    </recommendedName>
</protein>
<dbReference type="GO" id="GO:0005886">
    <property type="term" value="C:plasma membrane"/>
    <property type="evidence" value="ECO:0007669"/>
    <property type="project" value="UniProtKB-SubCell"/>
</dbReference>
<dbReference type="Pfam" id="PF02687">
    <property type="entry name" value="FtsX"/>
    <property type="match status" value="2"/>
</dbReference>
<feature type="domain" description="MacB-like periplasmic core" evidence="9">
    <location>
        <begin position="53"/>
        <end position="265"/>
    </location>
</feature>
<evidence type="ECO:0000313" key="10">
    <source>
        <dbReference type="EMBL" id="EFH83354.1"/>
    </source>
</evidence>
<evidence type="ECO:0008006" key="12">
    <source>
        <dbReference type="Google" id="ProtNLM"/>
    </source>
</evidence>
<keyword evidence="5 7" id="KW-0472">Membrane</keyword>
<sequence length="1061" mass="115679">MKSLFFGQEQSIELFLISLTILILLFIAGIGFTQRTLLRIGLRNMLRRRGQMLLLLGGLALSSAFITASFVLNDSLQYAANTQLLGNIGTIDETVTGTFTAEQATTYLSDIRRNEHIQAATGLLQSYQTASITSQRTGFSRDRLNVVAVPADFDEVFGPARDSDGKRVRFANLHAGDLYLGATLAQNFSAHVGDQLTLTLSGRRVTGTVRAILATNISTNASDILFDNSELLALSLPYYQQVTQQQGVMNTIAVRNVGQQDDSPTVSRFLQQLFNARADGWKKLSSSPSYVARQVHVINPDLIYYLGPQSFTNGLGAQGALQFTELVPALTILLVGIGMLLLALLLILLATERRVELGVSRAIGFQRSHVIQSLLIEGTGYGIIAAIPGLLVGVGLVALELFVLSFIPLQAGPKSSALMHLSLHVWLNWHSLLTSLCLSILTTFLIVLCTAIWISRLNIVAAIRNLNESGKAHQSLLSLMRAVIAPNIDQSPVSTCERHQLMRRISAIWSLICGLNTRGPLLLLLVFLLFQFARFSAQTWLHQISLALTIAAIGLCVRWLGRIVLTTLKAPSTTLASRLGFSLIGIGWLASSIQPGGALFSIFQPPSANNGILIRVAGSGGLNMNALTIVLTDLFLISGAVVFIIANCDVLVILLTALFSRIRGIASISRMSLSYPLTYRFRTTMTISLLGAIVFLIMLVVTLNLGSAQEAHRDTVVGGYDLTVSAQALPQDFLQRIQTNATLRQDIATMATVHTVGRSSAHPRQLLVPGQRPQTLSAIIAAMSDNFFRENTMALQTRARGYNSDQAVWEMVRTHPEYTVLRYEMTMRGINSTQNGFQPFTVHALDDTGHVHPLTVIGFTASTTAWSYLYTSERTFATIYGAAPQSSHVMELVRLNPEVSEEQTTRDLMKAFGAQYTLQVQSLTSSAGATTQATLTIFYSCYLGLGLAFGALALAVIMSRAVVERRQHIGMLRAFGFSRTLVALSFLMEAGFIITLSLLIGTALALWSAYQITASYGPTFPIPITMIILIFLGCYLVALIATWVPANQAARLYPSEALRYE</sequence>
<name>D6TSF3_KTERA</name>
<feature type="transmembrane region" description="Helical" evidence="7">
    <location>
        <begin position="942"/>
        <end position="963"/>
    </location>
</feature>
<feature type="transmembrane region" description="Helical" evidence="7">
    <location>
        <begin position="681"/>
        <end position="703"/>
    </location>
</feature>
<evidence type="ECO:0000256" key="7">
    <source>
        <dbReference type="SAM" id="Phobius"/>
    </source>
</evidence>
<evidence type="ECO:0000256" key="1">
    <source>
        <dbReference type="ARBA" id="ARBA00004651"/>
    </source>
</evidence>
<comment type="caution">
    <text evidence="10">The sequence shown here is derived from an EMBL/GenBank/DDBJ whole genome shotgun (WGS) entry which is preliminary data.</text>
</comment>
<feature type="transmembrane region" description="Helical" evidence="7">
    <location>
        <begin position="53"/>
        <end position="72"/>
    </location>
</feature>
<feature type="transmembrane region" description="Helical" evidence="7">
    <location>
        <begin position="539"/>
        <end position="560"/>
    </location>
</feature>
<feature type="transmembrane region" description="Helical" evidence="7">
    <location>
        <begin position="381"/>
        <end position="409"/>
    </location>
</feature>
<evidence type="ECO:0000256" key="4">
    <source>
        <dbReference type="ARBA" id="ARBA00022989"/>
    </source>
</evidence>
<evidence type="ECO:0000259" key="9">
    <source>
        <dbReference type="Pfam" id="PF12704"/>
    </source>
</evidence>
<evidence type="ECO:0000313" key="11">
    <source>
        <dbReference type="Proteomes" id="UP000004508"/>
    </source>
</evidence>
<dbReference type="AlphaFoldDB" id="D6TSF3"/>
<dbReference type="eggNOG" id="COG0577">
    <property type="taxonomic scope" value="Bacteria"/>
</dbReference>
<comment type="similarity">
    <text evidence="6">Belongs to the ABC-4 integral membrane protein family.</text>
</comment>
<evidence type="ECO:0000256" key="3">
    <source>
        <dbReference type="ARBA" id="ARBA00022692"/>
    </source>
</evidence>
<evidence type="ECO:0000256" key="5">
    <source>
        <dbReference type="ARBA" id="ARBA00023136"/>
    </source>
</evidence>
<dbReference type="GO" id="GO:0022857">
    <property type="term" value="F:transmembrane transporter activity"/>
    <property type="evidence" value="ECO:0007669"/>
    <property type="project" value="TreeGrafter"/>
</dbReference>
<evidence type="ECO:0000256" key="6">
    <source>
        <dbReference type="ARBA" id="ARBA00038076"/>
    </source>
</evidence>
<dbReference type="InterPro" id="IPR050250">
    <property type="entry name" value="Macrolide_Exporter_MacB"/>
</dbReference>
<feature type="domain" description="ABC3 transporter permease C-terminal" evidence="8">
    <location>
        <begin position="943"/>
        <end position="1054"/>
    </location>
</feature>